<dbReference type="SMART" id="SM00554">
    <property type="entry name" value="FAS1"/>
    <property type="match status" value="2"/>
</dbReference>
<dbReference type="Proteomes" id="UP000570474">
    <property type="component" value="Unassembled WGS sequence"/>
</dbReference>
<name>A0A847RTY7_9BACT</name>
<protein>
    <submittedName>
        <fullName evidence="2">Fasciclin domain-containing protein</fullName>
    </submittedName>
</protein>
<dbReference type="PANTHER" id="PTHR10900">
    <property type="entry name" value="PERIOSTIN-RELATED"/>
    <property type="match status" value="1"/>
</dbReference>
<dbReference type="AlphaFoldDB" id="A0A847RTY7"/>
<dbReference type="PANTHER" id="PTHR10900:SF77">
    <property type="entry name" value="FI19380P1"/>
    <property type="match status" value="1"/>
</dbReference>
<comment type="caution">
    <text evidence="2">The sequence shown here is derived from an EMBL/GenBank/DDBJ whole genome shotgun (WGS) entry which is preliminary data.</text>
</comment>
<dbReference type="Gene3D" id="2.30.180.10">
    <property type="entry name" value="FAS1 domain"/>
    <property type="match status" value="2"/>
</dbReference>
<dbReference type="SUPFAM" id="SSF82153">
    <property type="entry name" value="FAS1 domain"/>
    <property type="match status" value="2"/>
</dbReference>
<keyword evidence="3" id="KW-1185">Reference proteome</keyword>
<dbReference type="GO" id="GO:0005615">
    <property type="term" value="C:extracellular space"/>
    <property type="evidence" value="ECO:0007669"/>
    <property type="project" value="TreeGrafter"/>
</dbReference>
<evidence type="ECO:0000313" key="3">
    <source>
        <dbReference type="Proteomes" id="UP000570474"/>
    </source>
</evidence>
<dbReference type="PROSITE" id="PS50213">
    <property type="entry name" value="FAS1"/>
    <property type="match status" value="2"/>
</dbReference>
<sequence>MNTTILSGRYFSGRLVMIGLSLLMAGACKKDDDNGPQKGNDRLMEVVMDNFNLSKFKAAVDRSSMNDVLTSTGPLTVLAPSDGAFTNAGYPKPIDVASASLPFMVKMTGYHILNGNYDLNKMPYLFNQEIRTYNGGRLYVTRWIKDNDTVLTVNGSRVLATGMKASNGTLQVIDRVLEPYLYETLGEAVSADPSLSLFTHALQRSGLSALLKGKGPYTVYAANNAAMQAYGYSTLEQIEAADPAVMAALVRYHIAADRRFVYDYILSTGKSAATTQTMLDDNNVNIRLVPDPQAPGLYSGITLQGPGNQAPVPLIKQNIITGNGVMHVIGQVLKITR</sequence>
<evidence type="ECO:0000259" key="1">
    <source>
        <dbReference type="PROSITE" id="PS50213"/>
    </source>
</evidence>
<dbReference type="InterPro" id="IPR036378">
    <property type="entry name" value="FAS1_dom_sf"/>
</dbReference>
<feature type="domain" description="FAS1" evidence="1">
    <location>
        <begin position="182"/>
        <end position="333"/>
    </location>
</feature>
<organism evidence="2 3">
    <name type="scientific">Chitinophaga varians</name>
    <dbReference type="NCBI Taxonomy" id="2202339"/>
    <lineage>
        <taxon>Bacteria</taxon>
        <taxon>Pseudomonadati</taxon>
        <taxon>Bacteroidota</taxon>
        <taxon>Chitinophagia</taxon>
        <taxon>Chitinophagales</taxon>
        <taxon>Chitinophagaceae</taxon>
        <taxon>Chitinophaga</taxon>
    </lineage>
</organism>
<gene>
    <name evidence="2" type="ORF">HGH92_07755</name>
</gene>
<dbReference type="RefSeq" id="WP_168870150.1">
    <property type="nucleotide sequence ID" value="NZ_JABAIA010000001.1"/>
</dbReference>
<dbReference type="InterPro" id="IPR000782">
    <property type="entry name" value="FAS1_domain"/>
</dbReference>
<dbReference type="InterPro" id="IPR050904">
    <property type="entry name" value="Adhesion/Biosynth-related"/>
</dbReference>
<evidence type="ECO:0000313" key="2">
    <source>
        <dbReference type="EMBL" id="NLR64197.1"/>
    </source>
</evidence>
<accession>A0A847RTY7</accession>
<dbReference type="Pfam" id="PF02469">
    <property type="entry name" value="Fasciclin"/>
    <property type="match status" value="2"/>
</dbReference>
<dbReference type="EMBL" id="JABAIA010000001">
    <property type="protein sequence ID" value="NLR64197.1"/>
    <property type="molecule type" value="Genomic_DNA"/>
</dbReference>
<reference evidence="2 3" key="1">
    <citation type="submission" date="2020-04" db="EMBL/GenBank/DDBJ databases">
        <authorList>
            <person name="Yin C."/>
        </authorList>
    </citation>
    <scope>NUCLEOTIDE SEQUENCE [LARGE SCALE GENOMIC DNA]</scope>
    <source>
        <strain evidence="2 3">Ae27</strain>
    </source>
</reference>
<feature type="domain" description="FAS1" evidence="1">
    <location>
        <begin position="40"/>
        <end position="177"/>
    </location>
</feature>
<proteinExistence type="predicted"/>